<reference evidence="3 4" key="1">
    <citation type="submission" date="2023-02" db="EMBL/GenBank/DDBJ databases">
        <title>Devosia chondri sp. nov., isolated from the phycosphere of marine algae.</title>
        <authorList>
            <person name="Kim J.M."/>
            <person name="Lee J.K."/>
            <person name="Choi B.J."/>
            <person name="Bayburt H."/>
            <person name="Jeon C.O."/>
        </authorList>
    </citation>
    <scope>NUCLEOTIDE SEQUENCE [LARGE SCALE GENOMIC DNA]</scope>
    <source>
        <strain evidence="3 4">G2-5</strain>
    </source>
</reference>
<evidence type="ECO:0000313" key="4">
    <source>
        <dbReference type="Proteomes" id="UP001222118"/>
    </source>
</evidence>
<dbReference type="PROSITE" id="PS51257">
    <property type="entry name" value="PROKAR_LIPOPROTEIN"/>
    <property type="match status" value="1"/>
</dbReference>
<feature type="domain" description="SH3b" evidence="2">
    <location>
        <begin position="26"/>
        <end position="87"/>
    </location>
</feature>
<protein>
    <submittedName>
        <fullName evidence="3">SH3 domain-containing protein</fullName>
    </submittedName>
</protein>
<organism evidence="3 4">
    <name type="scientific">Devosia rhodophyticola</name>
    <dbReference type="NCBI Taxonomy" id="3026423"/>
    <lineage>
        <taxon>Bacteria</taxon>
        <taxon>Pseudomonadati</taxon>
        <taxon>Pseudomonadota</taxon>
        <taxon>Alphaproteobacteria</taxon>
        <taxon>Hyphomicrobiales</taxon>
        <taxon>Devosiaceae</taxon>
        <taxon>Devosia</taxon>
    </lineage>
</organism>
<accession>A0ABY7YVX6</accession>
<feature type="signal peptide" evidence="1">
    <location>
        <begin position="1"/>
        <end position="26"/>
    </location>
</feature>
<dbReference type="Pfam" id="PF08239">
    <property type="entry name" value="SH3_3"/>
    <property type="match status" value="1"/>
</dbReference>
<feature type="chain" id="PRO_5046487457" evidence="1">
    <location>
        <begin position="27"/>
        <end position="144"/>
    </location>
</feature>
<dbReference type="Proteomes" id="UP001222118">
    <property type="component" value="Chromosome"/>
</dbReference>
<dbReference type="RefSeq" id="WP_282210613.1">
    <property type="nucleotide sequence ID" value="NZ_CP118247.1"/>
</dbReference>
<name>A0ABY7YVX6_9HYPH</name>
<sequence>MTLKNKLMIGGLTALAMLASTACAFAATAYASTNVNVRSGPSTQYRAIDTLRRGERVDVQYCQGSWCYVQKAGPDGWVSSNYLDRGRRPVYRPRPVPQPSWNDYYGYDNGWVRPRPRLPQRRFIPRNRSQACFSGSNGYFCFGN</sequence>
<proteinExistence type="predicted"/>
<evidence type="ECO:0000259" key="2">
    <source>
        <dbReference type="PROSITE" id="PS51781"/>
    </source>
</evidence>
<dbReference type="SMART" id="SM00287">
    <property type="entry name" value="SH3b"/>
    <property type="match status" value="1"/>
</dbReference>
<dbReference type="PROSITE" id="PS51781">
    <property type="entry name" value="SH3B"/>
    <property type="match status" value="1"/>
</dbReference>
<keyword evidence="4" id="KW-1185">Reference proteome</keyword>
<dbReference type="Gene3D" id="2.30.30.40">
    <property type="entry name" value="SH3 Domains"/>
    <property type="match status" value="1"/>
</dbReference>
<evidence type="ECO:0000313" key="3">
    <source>
        <dbReference type="EMBL" id="WDR05094.1"/>
    </source>
</evidence>
<gene>
    <name evidence="3" type="ORF">PSQ90_12440</name>
</gene>
<dbReference type="EMBL" id="CP118247">
    <property type="protein sequence ID" value="WDR05094.1"/>
    <property type="molecule type" value="Genomic_DNA"/>
</dbReference>
<keyword evidence="1" id="KW-0732">Signal</keyword>
<dbReference type="InterPro" id="IPR003646">
    <property type="entry name" value="SH3-like_bac-type"/>
</dbReference>
<evidence type="ECO:0000256" key="1">
    <source>
        <dbReference type="SAM" id="SignalP"/>
    </source>
</evidence>